<dbReference type="STRING" id="1436961.SAMN05421739_101827"/>
<evidence type="ECO:0000256" key="1">
    <source>
        <dbReference type="SAM" id="MobiDB-lite"/>
    </source>
</evidence>
<feature type="compositionally biased region" description="Low complexity" evidence="1">
    <location>
        <begin position="55"/>
        <end position="73"/>
    </location>
</feature>
<dbReference type="RefSeq" id="WP_092099200.1">
    <property type="nucleotide sequence ID" value="NZ_FOOT01000001.1"/>
</dbReference>
<keyword evidence="2" id="KW-0732">Signal</keyword>
<gene>
    <name evidence="3" type="ORF">SAMN05421739_101827</name>
</gene>
<evidence type="ECO:0000256" key="2">
    <source>
        <dbReference type="SAM" id="SignalP"/>
    </source>
</evidence>
<dbReference type="Gene3D" id="2.40.128.640">
    <property type="match status" value="1"/>
</dbReference>
<dbReference type="AlphaFoldDB" id="A0A1I2NYD2"/>
<dbReference type="Proteomes" id="UP000198724">
    <property type="component" value="Unassembled WGS sequence"/>
</dbReference>
<evidence type="ECO:0000313" key="3">
    <source>
        <dbReference type="EMBL" id="SFG06516.1"/>
    </source>
</evidence>
<evidence type="ECO:0000313" key="4">
    <source>
        <dbReference type="Proteomes" id="UP000198724"/>
    </source>
</evidence>
<feature type="signal peptide" evidence="2">
    <location>
        <begin position="1"/>
        <end position="22"/>
    </location>
</feature>
<name>A0A1I2NYD2_9BACT</name>
<protein>
    <submittedName>
        <fullName evidence="3">NlpE N-terminal domain-containing protein</fullName>
    </submittedName>
</protein>
<dbReference type="InterPro" id="IPR007298">
    <property type="entry name" value="Cu-R_lipoprotein_NlpE"/>
</dbReference>
<keyword evidence="4" id="KW-1185">Reference proteome</keyword>
<sequence length="186" mass="19984">MRKIAAFFILFFLSLGLQQAQAQSGKSYQDWLKESRAKSKTAATSKKAPAKGKGKAAAAKASDAAPAPALAPPSGTFRGTIGCSDCQGIRTELVLTGSPKDAKRTFTMKQTFVGKPADKSIVTGSGKWFLAKGNKQDPDAVILQLIPTDGDLDLMYFLQVSDSELKLLNRQQGEISDSQNYSIHKL</sequence>
<dbReference type="Pfam" id="PF04170">
    <property type="entry name" value="NlpE"/>
    <property type="match status" value="1"/>
</dbReference>
<feature type="region of interest" description="Disordered" evidence="1">
    <location>
        <begin position="38"/>
        <end position="73"/>
    </location>
</feature>
<dbReference type="EMBL" id="FOOT01000001">
    <property type="protein sequence ID" value="SFG06516.1"/>
    <property type="molecule type" value="Genomic_DNA"/>
</dbReference>
<dbReference type="OrthoDB" id="5348860at2"/>
<feature type="chain" id="PRO_5011618230" evidence="2">
    <location>
        <begin position="23"/>
        <end position="186"/>
    </location>
</feature>
<reference evidence="4" key="1">
    <citation type="submission" date="2016-10" db="EMBL/GenBank/DDBJ databases">
        <authorList>
            <person name="Varghese N."/>
            <person name="Submissions S."/>
        </authorList>
    </citation>
    <scope>NUCLEOTIDE SEQUENCE [LARGE SCALE GENOMIC DNA]</scope>
    <source>
        <strain evidence="4">LP51</strain>
    </source>
</reference>
<organism evidence="3 4">
    <name type="scientific">Pontibacter chinhatensis</name>
    <dbReference type="NCBI Taxonomy" id="1436961"/>
    <lineage>
        <taxon>Bacteria</taxon>
        <taxon>Pseudomonadati</taxon>
        <taxon>Bacteroidota</taxon>
        <taxon>Cytophagia</taxon>
        <taxon>Cytophagales</taxon>
        <taxon>Hymenobacteraceae</taxon>
        <taxon>Pontibacter</taxon>
    </lineage>
</organism>
<accession>A0A1I2NYD2</accession>
<proteinExistence type="predicted"/>